<gene>
    <name evidence="2" type="ORF">F8C67_10945</name>
</gene>
<proteinExistence type="predicted"/>
<reference evidence="2 3" key="1">
    <citation type="submission" date="2019-09" db="EMBL/GenBank/DDBJ databases">
        <title>Genomes of family Cryomorphaceae.</title>
        <authorList>
            <person name="Bowman J.P."/>
        </authorList>
    </citation>
    <scope>NUCLEOTIDE SEQUENCE [LARGE SCALE GENOMIC DNA]</scope>
    <source>
        <strain evidence="2 3">LMG 25704</strain>
    </source>
</reference>
<keyword evidence="3" id="KW-1185">Reference proteome</keyword>
<comment type="caution">
    <text evidence="2">The sequence shown here is derived from an EMBL/GenBank/DDBJ whole genome shotgun (WGS) entry which is preliminary data.</text>
</comment>
<sequence>MKKYGLLITFLAILLIDVAWLTAYHQDLFDKNGPFLFLFISTRVALIAIGYVMMKRTQNWLYFIMMMSYLFFSFVVSSLYYISTNSGSAF</sequence>
<name>A0A6N6RJU7_9FLAO</name>
<organism evidence="2 3">
    <name type="scientific">Phaeocystidibacter luteus</name>
    <dbReference type="NCBI Taxonomy" id="911197"/>
    <lineage>
        <taxon>Bacteria</taxon>
        <taxon>Pseudomonadati</taxon>
        <taxon>Bacteroidota</taxon>
        <taxon>Flavobacteriia</taxon>
        <taxon>Flavobacteriales</taxon>
        <taxon>Phaeocystidibacteraceae</taxon>
        <taxon>Phaeocystidibacter</taxon>
    </lineage>
</organism>
<evidence type="ECO:0000313" key="3">
    <source>
        <dbReference type="Proteomes" id="UP000468650"/>
    </source>
</evidence>
<dbReference type="Proteomes" id="UP000468650">
    <property type="component" value="Unassembled WGS sequence"/>
</dbReference>
<accession>A0A6N6RJU7</accession>
<feature type="transmembrane region" description="Helical" evidence="1">
    <location>
        <begin position="33"/>
        <end position="53"/>
    </location>
</feature>
<keyword evidence="1" id="KW-0472">Membrane</keyword>
<evidence type="ECO:0000313" key="2">
    <source>
        <dbReference type="EMBL" id="KAB2808078.1"/>
    </source>
</evidence>
<dbReference type="RefSeq" id="WP_151667892.1">
    <property type="nucleotide sequence ID" value="NZ_WBVO01000009.1"/>
</dbReference>
<keyword evidence="1" id="KW-0812">Transmembrane</keyword>
<feature type="transmembrane region" description="Helical" evidence="1">
    <location>
        <begin position="60"/>
        <end position="82"/>
    </location>
</feature>
<protein>
    <submittedName>
        <fullName evidence="2">Uncharacterized protein</fullName>
    </submittedName>
</protein>
<keyword evidence="1" id="KW-1133">Transmembrane helix</keyword>
<dbReference type="EMBL" id="WBVO01000009">
    <property type="protein sequence ID" value="KAB2808078.1"/>
    <property type="molecule type" value="Genomic_DNA"/>
</dbReference>
<dbReference type="AlphaFoldDB" id="A0A6N6RJU7"/>
<evidence type="ECO:0000256" key="1">
    <source>
        <dbReference type="SAM" id="Phobius"/>
    </source>
</evidence>